<dbReference type="SUPFAM" id="SSF53756">
    <property type="entry name" value="UDP-Glycosyltransferase/glycogen phosphorylase"/>
    <property type="match status" value="1"/>
</dbReference>
<gene>
    <name evidence="7" type="primary">UGT1</name>
</gene>
<evidence type="ECO:0000256" key="6">
    <source>
        <dbReference type="SAM" id="Coils"/>
    </source>
</evidence>
<dbReference type="PANTHER" id="PTHR48047">
    <property type="entry name" value="GLYCOSYLTRANSFERASE"/>
    <property type="match status" value="1"/>
</dbReference>
<dbReference type="InterPro" id="IPR035595">
    <property type="entry name" value="UDP_glycos_trans_CS"/>
</dbReference>
<feature type="coiled-coil region" evidence="6">
    <location>
        <begin position="401"/>
        <end position="452"/>
    </location>
</feature>
<protein>
    <recommendedName>
        <fullName evidence="5">Glycosyltransferase</fullName>
        <ecNumber evidence="5">2.4.1.-</ecNumber>
    </recommendedName>
</protein>
<keyword evidence="3 4" id="KW-0808">Transferase</keyword>
<accession>A0A346D9Z4</accession>
<evidence type="ECO:0000256" key="5">
    <source>
        <dbReference type="RuleBase" id="RU362057"/>
    </source>
</evidence>
<evidence type="ECO:0000256" key="4">
    <source>
        <dbReference type="RuleBase" id="RU003718"/>
    </source>
</evidence>
<dbReference type="Gene3D" id="3.40.50.2000">
    <property type="entry name" value="Glycogen Phosphorylase B"/>
    <property type="match status" value="2"/>
</dbReference>
<reference evidence="7" key="2">
    <citation type="submission" date="2018-04" db="EMBL/GenBank/DDBJ databases">
        <authorList>
            <person name="Go L.Y."/>
            <person name="Mitchell J.A."/>
        </authorList>
    </citation>
    <scope>NUCLEOTIDE SEQUENCE</scope>
    <source>
        <tissue evidence="7">Bulb</tissue>
    </source>
</reference>
<evidence type="ECO:0000256" key="1">
    <source>
        <dbReference type="ARBA" id="ARBA00009995"/>
    </source>
</evidence>
<evidence type="ECO:0000256" key="2">
    <source>
        <dbReference type="ARBA" id="ARBA00022676"/>
    </source>
</evidence>
<dbReference type="PANTHER" id="PTHR48047:SF107">
    <property type="entry name" value="UDP-GLYCOSYLTRANSFERASE 92A1-LIKE"/>
    <property type="match status" value="1"/>
</dbReference>
<sequence length="476" mass="53443">MEGKKQHVVLFPFMGQGHITPFLLLAELIHEYYPDYTITLVNTPLNIRNLQSSLPPGSKINLKSLPFDASSHGLPPDTENTKAIPFHLFINLFRASETLEPAFERLIAGITEEDGIPPLCIIADNFFSWTLHIARKFGVFHSTFLTSGAYGSALLFSLWKYLPHRNAYSDEFSLPDFPEIRLHHTQLSNILVVADGGDAWSVLLRRLNELCTRSDAVLVNTVKEFEARGLSMLREQLQGPIFPVGPLLCTSASHSMGMDLSDWLDSQPSASVLYVSFGSQNTIRASQMLKLAMALEATSRPFIWVIRPPVGFDVRVQFKSEWLPEGFEDRMRGTKQGFIVHQWAPQVEILSHPSTGAFLSHCGWNSVLESLVHGVPIIGWPLSAEQFYNSKFLMEEVGVCVEAARGNRESSEVKKEEVERAIEIVMDNEEIRRKAKETARVLKSALKEEENNTNVGSSLRGLKEFFQTALSKRVVT</sequence>
<comment type="similarity">
    <text evidence="1 4">Belongs to the UDP-glycosyltransferase family.</text>
</comment>
<dbReference type="EMBL" id="MH191373">
    <property type="protein sequence ID" value="AXM43885.1"/>
    <property type="molecule type" value="mRNA"/>
</dbReference>
<dbReference type="GO" id="GO:0035251">
    <property type="term" value="F:UDP-glucosyltransferase activity"/>
    <property type="evidence" value="ECO:0007669"/>
    <property type="project" value="TreeGrafter"/>
</dbReference>
<evidence type="ECO:0000313" key="7">
    <source>
        <dbReference type="EMBL" id="AXM43885.1"/>
    </source>
</evidence>
<dbReference type="InterPro" id="IPR002213">
    <property type="entry name" value="UDP_glucos_trans"/>
</dbReference>
<dbReference type="CDD" id="cd03784">
    <property type="entry name" value="GT1_Gtf-like"/>
    <property type="match status" value="1"/>
</dbReference>
<keyword evidence="2 4" id="KW-0328">Glycosyltransferase</keyword>
<dbReference type="Pfam" id="PF00201">
    <property type="entry name" value="UDPGT"/>
    <property type="match status" value="1"/>
</dbReference>
<dbReference type="FunFam" id="3.40.50.2000:FF:000103">
    <property type="entry name" value="Glycosyltransferase"/>
    <property type="match status" value="1"/>
</dbReference>
<proteinExistence type="evidence at transcript level"/>
<organism evidence="7">
    <name type="scientific">Ornithogalum saundersiae</name>
    <dbReference type="NCBI Taxonomy" id="484171"/>
    <lineage>
        <taxon>Eukaryota</taxon>
        <taxon>Viridiplantae</taxon>
        <taxon>Streptophyta</taxon>
        <taxon>Embryophyta</taxon>
        <taxon>Tracheophyta</taxon>
        <taxon>Spermatophyta</taxon>
        <taxon>Magnoliopsida</taxon>
        <taxon>Liliopsida</taxon>
        <taxon>Asparagales</taxon>
        <taxon>Hyacinthaceae</taxon>
        <taxon>Ornithogaloideae</taxon>
        <taxon>Ornithogalum</taxon>
    </lineage>
</organism>
<reference evidence="7" key="1">
    <citation type="journal article" date="2018" name="Genes (Basel)">
        <title>Transcriptome-Wide Identification of an Aurone Glycosyltransferase with Glycosidase Activity from Ornithogalum saundersiae.</title>
        <authorList>
            <person name="Yuan S."/>
            <person name="Liu M."/>
            <person name="Yang Y."/>
            <person name="He J.M."/>
            <person name="Wang Y.N."/>
            <person name="Kong J.Q."/>
        </authorList>
    </citation>
    <scope>NUCLEOTIDE SEQUENCE</scope>
    <source>
        <tissue evidence="7">Bulb</tissue>
    </source>
</reference>
<evidence type="ECO:0000256" key="3">
    <source>
        <dbReference type="ARBA" id="ARBA00022679"/>
    </source>
</evidence>
<name>A0A346D9Z4_9ASPA</name>
<dbReference type="PROSITE" id="PS00375">
    <property type="entry name" value="UDPGT"/>
    <property type="match status" value="1"/>
</dbReference>
<dbReference type="EC" id="2.4.1.-" evidence="5"/>
<keyword evidence="6" id="KW-0175">Coiled coil</keyword>
<dbReference type="AlphaFoldDB" id="A0A346D9Z4"/>
<dbReference type="FunFam" id="3.40.50.2000:FF:000064">
    <property type="entry name" value="Glycosyltransferase"/>
    <property type="match status" value="1"/>
</dbReference>